<evidence type="ECO:0000256" key="1">
    <source>
        <dbReference type="SAM" id="MobiDB-lite"/>
    </source>
</evidence>
<dbReference type="AlphaFoldDB" id="A0A3Q3XP10"/>
<keyword evidence="5" id="KW-1185">Reference proteome</keyword>
<feature type="region of interest" description="Disordered" evidence="1">
    <location>
        <begin position="60"/>
        <end position="89"/>
    </location>
</feature>
<protein>
    <recommendedName>
        <fullName evidence="3">Angiopoietin-1/2/4 domain-containing protein</fullName>
    </recommendedName>
</protein>
<feature type="domain" description="Angiopoietin-1/2/4" evidence="3">
    <location>
        <begin position="174"/>
        <end position="205"/>
    </location>
</feature>
<feature type="signal peptide" evidence="2">
    <location>
        <begin position="1"/>
        <end position="22"/>
    </location>
</feature>
<dbReference type="Proteomes" id="UP000261620">
    <property type="component" value="Unplaced"/>
</dbReference>
<evidence type="ECO:0000313" key="5">
    <source>
        <dbReference type="Proteomes" id="UP000261620"/>
    </source>
</evidence>
<dbReference type="Pfam" id="PF25443">
    <property type="entry name" value="ANG-1"/>
    <property type="match status" value="1"/>
</dbReference>
<feature type="chain" id="PRO_5018567074" description="Angiopoietin-1/2/4 domain-containing protein" evidence="2">
    <location>
        <begin position="23"/>
        <end position="213"/>
    </location>
</feature>
<organism evidence="4 5">
    <name type="scientific">Mola mola</name>
    <name type="common">Ocean sunfish</name>
    <name type="synonym">Tetraodon mola</name>
    <dbReference type="NCBI Taxonomy" id="94237"/>
    <lineage>
        <taxon>Eukaryota</taxon>
        <taxon>Metazoa</taxon>
        <taxon>Chordata</taxon>
        <taxon>Craniata</taxon>
        <taxon>Vertebrata</taxon>
        <taxon>Euteleostomi</taxon>
        <taxon>Actinopterygii</taxon>
        <taxon>Neopterygii</taxon>
        <taxon>Teleostei</taxon>
        <taxon>Neoteleostei</taxon>
        <taxon>Acanthomorphata</taxon>
        <taxon>Eupercaria</taxon>
        <taxon>Tetraodontiformes</taxon>
        <taxon>Molidae</taxon>
        <taxon>Mola</taxon>
    </lineage>
</organism>
<name>A0A3Q3XP10_MOLML</name>
<evidence type="ECO:0000259" key="3">
    <source>
        <dbReference type="Pfam" id="PF25443"/>
    </source>
</evidence>
<reference evidence="4" key="1">
    <citation type="submission" date="2025-08" db="UniProtKB">
        <authorList>
            <consortium name="Ensembl"/>
        </authorList>
    </citation>
    <scope>IDENTIFICATION</scope>
</reference>
<keyword evidence="2" id="KW-0732">Signal</keyword>
<dbReference type="STRING" id="94237.ENSMMOP00000026431"/>
<dbReference type="InterPro" id="IPR057439">
    <property type="entry name" value="ANG-1/2/4"/>
</dbReference>
<reference evidence="4" key="2">
    <citation type="submission" date="2025-09" db="UniProtKB">
        <authorList>
            <consortium name="Ensembl"/>
        </authorList>
    </citation>
    <scope>IDENTIFICATION</scope>
</reference>
<feature type="region of interest" description="Disordered" evidence="1">
    <location>
        <begin position="21"/>
        <end position="40"/>
    </location>
</feature>
<accession>A0A3Q3XP10</accession>
<evidence type="ECO:0000256" key="2">
    <source>
        <dbReference type="SAM" id="SignalP"/>
    </source>
</evidence>
<sequence>KGHLIWLLLNCHLLIFLSSGRSQRKGAGGGSGGAGEKRRKLHRIQHGQCSYTFILPEMDGCQAGGSPPHTQQHGGARGGSSVGQRDSPVDGEWSVQKLQHLESMMENNTQWLQKLDNVIQKSIRPEIPSHVVHNQTAAMLEIGTNLLTHTAEQTRKLNVVEAKVLNQTSRIEIQLLENSLSTNKLEKELLLQTSEISQLRVKNRLRTKFPSRE</sequence>
<proteinExistence type="predicted"/>
<dbReference type="Ensembl" id="ENSMMOT00000026886.1">
    <property type="protein sequence ID" value="ENSMMOP00000026431.1"/>
    <property type="gene ID" value="ENSMMOG00000020034.1"/>
</dbReference>
<dbReference type="OMA" id="NRERGRW"/>
<evidence type="ECO:0000313" key="4">
    <source>
        <dbReference type="Ensembl" id="ENSMMOP00000026431.1"/>
    </source>
</evidence>